<gene>
    <name evidence="2" type="ORF">F5984_17560</name>
</gene>
<evidence type="ECO:0000313" key="2">
    <source>
        <dbReference type="EMBL" id="KAB7728646.1"/>
    </source>
</evidence>
<accession>A0A7J5TW27</accession>
<keyword evidence="3" id="KW-1185">Reference proteome</keyword>
<reference evidence="2 3" key="1">
    <citation type="submission" date="2019-10" db="EMBL/GenBank/DDBJ databases">
        <title>Rudanella paleaurantiibacter sp. nov., isolated from sludge.</title>
        <authorList>
            <person name="Xu S.Q."/>
        </authorList>
    </citation>
    <scope>NUCLEOTIDE SEQUENCE [LARGE SCALE GENOMIC DNA]</scope>
    <source>
        <strain evidence="2 3">HX-22-17</strain>
    </source>
</reference>
<evidence type="ECO:0008006" key="4">
    <source>
        <dbReference type="Google" id="ProtNLM"/>
    </source>
</evidence>
<protein>
    <recommendedName>
        <fullName evidence="4">Outer membrane lipoprotein-sorting protein</fullName>
    </recommendedName>
</protein>
<dbReference type="RefSeq" id="WP_152125540.1">
    <property type="nucleotide sequence ID" value="NZ_WELI01000007.1"/>
</dbReference>
<keyword evidence="1" id="KW-0732">Signal</keyword>
<feature type="chain" id="PRO_5029482197" description="Outer membrane lipoprotein-sorting protein" evidence="1">
    <location>
        <begin position="21"/>
        <end position="258"/>
    </location>
</feature>
<evidence type="ECO:0000313" key="3">
    <source>
        <dbReference type="Proteomes" id="UP000488299"/>
    </source>
</evidence>
<dbReference type="EMBL" id="WELI01000007">
    <property type="protein sequence ID" value="KAB7728646.1"/>
    <property type="molecule type" value="Genomic_DNA"/>
</dbReference>
<dbReference type="Proteomes" id="UP000488299">
    <property type="component" value="Unassembled WGS sequence"/>
</dbReference>
<feature type="signal peptide" evidence="1">
    <location>
        <begin position="1"/>
        <end position="20"/>
    </location>
</feature>
<sequence length="258" mass="29315">MRNRFLLIVALLMSVSPLLAQRSKSDNPAAPGFDVAGSDPRAVQIADEVMRAMGGRKAWDQTHFIAWTFFGNRRLVWDKWTGNVRVDNLKNDQTVVLNINNDQGRVYRNGKEETNTDSVAKYVKAAKGAWINDSYWLVMPFKLKDSGVTLKYIGTDSTEAKQPADVLQLTFKGVGNTPDNKYKVWVDKTTRLVSQWAYYPKFTDEKPGFILPWTDYQTYGGIKLSGKRGPRELSDIRVFSGLPGEVFTSFERPDLNRY</sequence>
<proteinExistence type="predicted"/>
<comment type="caution">
    <text evidence="2">The sequence shown here is derived from an EMBL/GenBank/DDBJ whole genome shotgun (WGS) entry which is preliminary data.</text>
</comment>
<evidence type="ECO:0000256" key="1">
    <source>
        <dbReference type="SAM" id="SignalP"/>
    </source>
</evidence>
<dbReference type="AlphaFoldDB" id="A0A7J5TW27"/>
<organism evidence="2 3">
    <name type="scientific">Rudanella paleaurantiibacter</name>
    <dbReference type="NCBI Taxonomy" id="2614655"/>
    <lineage>
        <taxon>Bacteria</taxon>
        <taxon>Pseudomonadati</taxon>
        <taxon>Bacteroidota</taxon>
        <taxon>Cytophagia</taxon>
        <taxon>Cytophagales</taxon>
        <taxon>Cytophagaceae</taxon>
        <taxon>Rudanella</taxon>
    </lineage>
</organism>
<name>A0A7J5TW27_9BACT</name>